<protein>
    <submittedName>
        <fullName evidence="1">Alpha-ketoglutarate-dependent taurine dioxygenase</fullName>
        <ecNumber evidence="1">1.14.11.17</ecNumber>
    </submittedName>
</protein>
<gene>
    <name evidence="1" type="ORF">CWATWH0402_5221</name>
</gene>
<proteinExistence type="predicted"/>
<reference evidence="1 2" key="1">
    <citation type="submission" date="2013-01" db="EMBL/GenBank/DDBJ databases">
        <authorList>
            <person name="Bench S."/>
        </authorList>
    </citation>
    <scope>NUCLEOTIDE SEQUENCE [LARGE SCALE GENOMIC DNA]</scope>
    <source>
        <strain evidence="1 2">WH 0402</strain>
    </source>
</reference>
<dbReference type="EMBL" id="CAQN01000892">
    <property type="protein sequence ID" value="CCQ69060.1"/>
    <property type="molecule type" value="Genomic_DNA"/>
</dbReference>
<evidence type="ECO:0000313" key="2">
    <source>
        <dbReference type="Proteomes" id="UP000018130"/>
    </source>
</evidence>
<comment type="caution">
    <text evidence="1">The sequence shown here is derived from an EMBL/GenBank/DDBJ whole genome shotgun (WGS) entry which is preliminary data.</text>
</comment>
<keyword evidence="1" id="KW-0560">Oxidoreductase</keyword>
<name>T2JV11_CROWT</name>
<evidence type="ECO:0000313" key="1">
    <source>
        <dbReference type="EMBL" id="CCQ69060.1"/>
    </source>
</evidence>
<keyword evidence="1" id="KW-0223">Dioxygenase</keyword>
<dbReference type="EC" id="1.14.11.17" evidence="1"/>
<dbReference type="RefSeq" id="WP_048326928.1">
    <property type="nucleotide sequence ID" value="NZ_CAQN01000892.1"/>
</dbReference>
<sequence length="176" mass="20635">MTRRKHPPISVHQTLFGQLEINWKKEYKNEFLCPRCEKGKLTQICSCKKILCQLRLGCKSCRQQTDLVCRVPPHISRYRCNIECPNPLCNKKGYNGQKGWIYTHRIKTKSVECKCYFCGIIFKSNSTNLNSWTGSLINQPRQPFNFDEDIWNLQHFYNNPHYDSLVLSKIILAGFA</sequence>
<dbReference type="Proteomes" id="UP000018130">
    <property type="component" value="Unassembled WGS sequence"/>
</dbReference>
<dbReference type="GO" id="GO:0000908">
    <property type="term" value="F:taurine dioxygenase activity"/>
    <property type="evidence" value="ECO:0007669"/>
    <property type="project" value="UniProtKB-EC"/>
</dbReference>
<reference evidence="1 2" key="2">
    <citation type="submission" date="2013-09" db="EMBL/GenBank/DDBJ databases">
        <title>Whole genome comparison of six Crocosphaera watsonii strains with differing phenotypes.</title>
        <authorList>
            <person name="Bench S.R."/>
            <person name="Heller P."/>
            <person name="Frank I."/>
            <person name="Arciniega M."/>
            <person name="Shilova I.N."/>
            <person name="Zehr J.P."/>
        </authorList>
    </citation>
    <scope>NUCLEOTIDE SEQUENCE [LARGE SCALE GENOMIC DNA]</scope>
    <source>
        <strain evidence="1 2">WH 0402</strain>
    </source>
</reference>
<organism evidence="1 2">
    <name type="scientific">Crocosphaera watsonii WH 0402</name>
    <dbReference type="NCBI Taxonomy" id="1284629"/>
    <lineage>
        <taxon>Bacteria</taxon>
        <taxon>Bacillati</taxon>
        <taxon>Cyanobacteriota</taxon>
        <taxon>Cyanophyceae</taxon>
        <taxon>Oscillatoriophycideae</taxon>
        <taxon>Chroococcales</taxon>
        <taxon>Aphanothecaceae</taxon>
        <taxon>Crocosphaera</taxon>
    </lineage>
</organism>
<dbReference type="AlphaFoldDB" id="T2JV11"/>
<accession>T2JV11</accession>